<dbReference type="InterPro" id="IPR014782">
    <property type="entry name" value="Peptidase_M1_dom"/>
</dbReference>
<feature type="domain" description="ERAP1-like C-terminal" evidence="22">
    <location>
        <begin position="585"/>
        <end position="810"/>
    </location>
</feature>
<dbReference type="Gene3D" id="2.60.40.1730">
    <property type="entry name" value="tricorn interacting facor f3 domain"/>
    <property type="match status" value="1"/>
</dbReference>
<feature type="domain" description="Peptidase M1 membrane alanine aminopeptidase" evidence="21">
    <location>
        <begin position="295"/>
        <end position="510"/>
    </location>
</feature>
<evidence type="ECO:0000256" key="9">
    <source>
        <dbReference type="ARBA" id="ARBA00022801"/>
    </source>
</evidence>
<dbReference type="InterPro" id="IPR045357">
    <property type="entry name" value="Aminopeptidase_N-like_N"/>
</dbReference>
<evidence type="ECO:0000256" key="11">
    <source>
        <dbReference type="ARBA" id="ARBA00022968"/>
    </source>
</evidence>
<keyword evidence="12 20" id="KW-1133">Transmembrane helix</keyword>
<evidence type="ECO:0000256" key="8">
    <source>
        <dbReference type="ARBA" id="ARBA00022723"/>
    </source>
</evidence>
<evidence type="ECO:0000256" key="7">
    <source>
        <dbReference type="ARBA" id="ARBA00022692"/>
    </source>
</evidence>
<feature type="binding site" evidence="18">
    <location>
        <position position="390"/>
    </location>
    <ligand>
        <name>Zn(2+)</name>
        <dbReference type="ChEBI" id="CHEBI:29105"/>
        <note>catalytic</note>
    </ligand>
</feature>
<dbReference type="Gene3D" id="2.60.40.1910">
    <property type="match status" value="1"/>
</dbReference>
<protein>
    <recommendedName>
        <fullName evidence="20">Aminopeptidase</fullName>
        <ecNumber evidence="20">3.4.11.-</ecNumber>
    </recommendedName>
</protein>
<keyword evidence="7 20" id="KW-0812">Transmembrane</keyword>
<evidence type="ECO:0000256" key="14">
    <source>
        <dbReference type="ARBA" id="ARBA00023136"/>
    </source>
</evidence>
<evidence type="ECO:0000256" key="17">
    <source>
        <dbReference type="PIRSR" id="PIRSR634016-1"/>
    </source>
</evidence>
<evidence type="ECO:0000313" key="25">
    <source>
        <dbReference type="Proteomes" id="UP000694621"/>
    </source>
</evidence>
<feature type="active site" description="Proton acceptor" evidence="17">
    <location>
        <position position="368"/>
    </location>
</feature>
<dbReference type="Gene3D" id="1.25.50.20">
    <property type="match status" value="1"/>
</dbReference>
<dbReference type="InterPro" id="IPR042097">
    <property type="entry name" value="Aminopeptidase_N-like_N_sf"/>
</dbReference>
<dbReference type="Gene3D" id="1.10.390.10">
    <property type="entry name" value="Neutral Protease Domain 2"/>
    <property type="match status" value="1"/>
</dbReference>
<dbReference type="FunFam" id="1.25.50.20:FF:000012">
    <property type="entry name" value="Aminopeptidase N"/>
    <property type="match status" value="1"/>
</dbReference>
<dbReference type="GO" id="GO:0005737">
    <property type="term" value="C:cytoplasm"/>
    <property type="evidence" value="ECO:0007669"/>
    <property type="project" value="TreeGrafter"/>
</dbReference>
<comment type="subcellular location">
    <subcellularLocation>
        <location evidence="1">Cell membrane</location>
        <topology evidence="1">Single-pass type II membrane protein</topology>
    </subcellularLocation>
</comment>
<name>A0A8B9RH37_ASTMX</name>
<dbReference type="Pfam" id="PF01433">
    <property type="entry name" value="Peptidase_M1"/>
    <property type="match status" value="1"/>
</dbReference>
<evidence type="ECO:0000256" key="5">
    <source>
        <dbReference type="ARBA" id="ARBA00022475"/>
    </source>
</evidence>
<dbReference type="GO" id="GO:0070006">
    <property type="term" value="F:metalloaminopeptidase activity"/>
    <property type="evidence" value="ECO:0007669"/>
    <property type="project" value="TreeGrafter"/>
</dbReference>
<dbReference type="InterPro" id="IPR050344">
    <property type="entry name" value="Peptidase_M1_aminopeptidases"/>
</dbReference>
<reference evidence="24" key="1">
    <citation type="submission" date="2025-08" db="UniProtKB">
        <authorList>
            <consortium name="Ensembl"/>
        </authorList>
    </citation>
    <scope>IDENTIFICATION</scope>
</reference>
<evidence type="ECO:0000256" key="2">
    <source>
        <dbReference type="ARBA" id="ARBA00010136"/>
    </source>
</evidence>
<keyword evidence="14 20" id="KW-0472">Membrane</keyword>
<feature type="site" description="Transition state stabilizer" evidence="19">
    <location>
        <position position="456"/>
    </location>
</feature>
<dbReference type="InterPro" id="IPR001930">
    <property type="entry name" value="Peptidase_M1"/>
</dbReference>
<dbReference type="AlphaFoldDB" id="A0A8B9RH37"/>
<evidence type="ECO:0000259" key="21">
    <source>
        <dbReference type="Pfam" id="PF01433"/>
    </source>
</evidence>
<evidence type="ECO:0000256" key="6">
    <source>
        <dbReference type="ARBA" id="ARBA00022670"/>
    </source>
</evidence>
<dbReference type="GO" id="GO:0043171">
    <property type="term" value="P:peptide catabolic process"/>
    <property type="evidence" value="ECO:0007669"/>
    <property type="project" value="TreeGrafter"/>
</dbReference>
<dbReference type="CDD" id="cd09601">
    <property type="entry name" value="M1_APN-Q_like"/>
    <property type="match status" value="1"/>
</dbReference>
<dbReference type="PANTHER" id="PTHR11533:SF271">
    <property type="entry name" value="AMINOPEPTIDASE"/>
    <property type="match status" value="1"/>
</dbReference>
<dbReference type="EC" id="3.4.11.-" evidence="20"/>
<evidence type="ECO:0000256" key="16">
    <source>
        <dbReference type="ARBA" id="ARBA00023180"/>
    </source>
</evidence>
<feature type="binding site" evidence="18">
    <location>
        <position position="367"/>
    </location>
    <ligand>
        <name>Zn(2+)</name>
        <dbReference type="ChEBI" id="CHEBI:29105"/>
        <note>catalytic</note>
    </ligand>
</feature>
<keyword evidence="10 18" id="KW-0862">Zinc</keyword>
<evidence type="ECO:0000256" key="13">
    <source>
        <dbReference type="ARBA" id="ARBA00023049"/>
    </source>
</evidence>
<comment type="similarity">
    <text evidence="2 20">Belongs to the peptidase M1 family.</text>
</comment>
<sequence>ASSCVFISCSLGLCVMCIVCTVVSVVSVAILVGIWTFQFLKPAKTPVALWDRYRLPDTLLPEAYYITLWPRLKPDHRGIYIFTGNSSVVFKCVKDIDLILIHSNKLNLTSAGGHMARLTTLNNIPEPAIKSTWFKVPTQYLVIELQSKLKAGESYRLNTEFVGELADDLAGFYRSEYIQDGVNKVVATSQMHPTHARKTFPCFDEPAMKAVFHITVLHERGTVALSNGQEIGQQWQNTTVNGSAVTITKFEPTQRMSSYLLAVVVSDFSYVHSEESTLIRIWARRKAVSEGHCAYALNLTGPILNFFENYYNVPYPLSKSDQIGLPDFYFGAMENWGLVTYREANLFYDPAISSNGNKEQTATIIAHELAHMWFGNLVTLKWWNEVWLNEGFATYVSYLGADYAEPTWNLKDLIGLRNIHRVFAIDALASSHPLSSKEEDIMKPEQISEVFDAISYSKVGVSISTENTYLNTFAYENTVGSDLWHHLQAAVDKSGVVLLPMSVDKIMDHWVLQMGFPVVSINTFTGELSQKHFLLDPESVVEVPSPFNYEWIVPIKWMKSGVEQTPVWLLEKIYNSEMKMMGDDWVLMNLNQTGYYRVNYDPGNWERILKQLNKQHQAIPVLNRAQIVDDAFNLARAEIIPISLALNTTKFLLKETEYIPWQSALDNLDYFYLMFDQTYVYDSMQAYLKKQVTPLFENFKTITMNWTKVPDAHMDQYNQVNAIKVACSTGVEACQNLTADWFTQWMQNPEQNLIHPNLRSTVYCSAVAAGGATEWEFVWEMLQNANISSEADKLMTALTCTKNSSLLQRLVIRPAGFGLLFGLLLKNGKNCKTIIP</sequence>
<dbReference type="PRINTS" id="PR00756">
    <property type="entry name" value="ALADIPTASE"/>
</dbReference>
<keyword evidence="11" id="KW-0735">Signal-anchor</keyword>
<comment type="cofactor">
    <cofactor evidence="18 20">
        <name>Zn(2+)</name>
        <dbReference type="ChEBI" id="CHEBI:29105"/>
    </cofactor>
    <text evidence="18 20">Binds 1 zinc ion per subunit.</text>
</comment>
<dbReference type="GO" id="GO:0042277">
    <property type="term" value="F:peptide binding"/>
    <property type="evidence" value="ECO:0007669"/>
    <property type="project" value="TreeGrafter"/>
</dbReference>
<dbReference type="InterPro" id="IPR034016">
    <property type="entry name" value="M1_APN-typ"/>
</dbReference>
<dbReference type="GO" id="GO:0006508">
    <property type="term" value="P:proteolysis"/>
    <property type="evidence" value="ECO:0007669"/>
    <property type="project" value="UniProtKB-KW"/>
</dbReference>
<keyword evidence="4 20" id="KW-0031">Aminopeptidase</keyword>
<organism evidence="24 25">
    <name type="scientific">Astyanax mexicanus</name>
    <name type="common">Blind cave fish</name>
    <name type="synonym">Astyanax fasciatus mexicanus</name>
    <dbReference type="NCBI Taxonomy" id="7994"/>
    <lineage>
        <taxon>Eukaryota</taxon>
        <taxon>Metazoa</taxon>
        <taxon>Chordata</taxon>
        <taxon>Craniata</taxon>
        <taxon>Vertebrata</taxon>
        <taxon>Euteleostomi</taxon>
        <taxon>Actinopterygii</taxon>
        <taxon>Neopterygii</taxon>
        <taxon>Teleostei</taxon>
        <taxon>Ostariophysi</taxon>
        <taxon>Characiformes</taxon>
        <taxon>Characoidei</taxon>
        <taxon>Acestrorhamphidae</taxon>
        <taxon>Acestrorhamphinae</taxon>
        <taxon>Astyanax</taxon>
    </lineage>
</organism>
<evidence type="ECO:0000256" key="19">
    <source>
        <dbReference type="PIRSR" id="PIRSR634016-4"/>
    </source>
</evidence>
<keyword evidence="16" id="KW-0325">Glycoprotein</keyword>
<evidence type="ECO:0000259" key="23">
    <source>
        <dbReference type="Pfam" id="PF17900"/>
    </source>
</evidence>
<dbReference type="FunFam" id="2.60.40.1910:FF:000005">
    <property type="entry name" value="Aminopeptidase"/>
    <property type="match status" value="1"/>
</dbReference>
<dbReference type="FunFam" id="1.10.390.10:FF:000016">
    <property type="entry name" value="Glutamyl aminopeptidase"/>
    <property type="match status" value="1"/>
</dbReference>
<evidence type="ECO:0000256" key="3">
    <source>
        <dbReference type="ARBA" id="ARBA00011738"/>
    </source>
</evidence>
<evidence type="ECO:0000256" key="1">
    <source>
        <dbReference type="ARBA" id="ARBA00004401"/>
    </source>
</evidence>
<dbReference type="Pfam" id="PF11838">
    <property type="entry name" value="ERAP1_C"/>
    <property type="match status" value="1"/>
</dbReference>
<evidence type="ECO:0000256" key="4">
    <source>
        <dbReference type="ARBA" id="ARBA00022438"/>
    </source>
</evidence>
<dbReference type="InterPro" id="IPR027268">
    <property type="entry name" value="Peptidase_M4/M1_CTD_sf"/>
</dbReference>
<evidence type="ECO:0000256" key="15">
    <source>
        <dbReference type="ARBA" id="ARBA00023157"/>
    </source>
</evidence>
<dbReference type="InterPro" id="IPR024571">
    <property type="entry name" value="ERAP1-like_C_dom"/>
</dbReference>
<dbReference type="SUPFAM" id="SSF55486">
    <property type="entry name" value="Metalloproteases ('zincins'), catalytic domain"/>
    <property type="match status" value="1"/>
</dbReference>
<dbReference type="GO" id="GO:0008270">
    <property type="term" value="F:zinc ion binding"/>
    <property type="evidence" value="ECO:0007669"/>
    <property type="project" value="UniProtKB-UniRule"/>
</dbReference>
<evidence type="ECO:0000256" key="20">
    <source>
        <dbReference type="RuleBase" id="RU364040"/>
    </source>
</evidence>
<dbReference type="Proteomes" id="UP000694621">
    <property type="component" value="Unplaced"/>
</dbReference>
<keyword evidence="5" id="KW-1003">Cell membrane</keyword>
<accession>A0A8B9RH37</accession>
<dbReference type="PANTHER" id="PTHR11533">
    <property type="entry name" value="PROTEASE M1 ZINC METALLOPROTEASE"/>
    <property type="match status" value="1"/>
</dbReference>
<feature type="domain" description="Aminopeptidase N-like N-terminal" evidence="23">
    <location>
        <begin position="61"/>
        <end position="260"/>
    </location>
</feature>
<evidence type="ECO:0000259" key="22">
    <source>
        <dbReference type="Pfam" id="PF11838"/>
    </source>
</evidence>
<feature type="binding site" evidence="18">
    <location>
        <position position="371"/>
    </location>
    <ligand>
        <name>Zn(2+)</name>
        <dbReference type="ChEBI" id="CHEBI:29105"/>
        <note>catalytic</note>
    </ligand>
</feature>
<evidence type="ECO:0000256" key="10">
    <source>
        <dbReference type="ARBA" id="ARBA00022833"/>
    </source>
</evidence>
<feature type="transmembrane region" description="Helical" evidence="20">
    <location>
        <begin position="12"/>
        <end position="37"/>
    </location>
</feature>
<keyword evidence="6 20" id="KW-0645">Protease</keyword>
<evidence type="ECO:0000313" key="24">
    <source>
        <dbReference type="Ensembl" id="ENSAMXP00005042337.1"/>
    </source>
</evidence>
<evidence type="ECO:0000256" key="18">
    <source>
        <dbReference type="PIRSR" id="PIRSR634016-3"/>
    </source>
</evidence>
<dbReference type="SUPFAM" id="SSF63737">
    <property type="entry name" value="Leukotriene A4 hydrolase N-terminal domain"/>
    <property type="match status" value="1"/>
</dbReference>
<dbReference type="FunFam" id="2.60.40.1730:FF:000001">
    <property type="entry name" value="Leucyl-cystinyl aminopeptidase"/>
    <property type="match status" value="1"/>
</dbReference>
<keyword evidence="13 20" id="KW-0482">Metalloprotease</keyword>
<dbReference type="GO" id="GO:0005886">
    <property type="term" value="C:plasma membrane"/>
    <property type="evidence" value="ECO:0007669"/>
    <property type="project" value="UniProtKB-SubCell"/>
</dbReference>
<dbReference type="GO" id="GO:0005615">
    <property type="term" value="C:extracellular space"/>
    <property type="evidence" value="ECO:0007669"/>
    <property type="project" value="TreeGrafter"/>
</dbReference>
<evidence type="ECO:0000256" key="12">
    <source>
        <dbReference type="ARBA" id="ARBA00022989"/>
    </source>
</evidence>
<proteinExistence type="inferred from homology"/>
<keyword evidence="8 18" id="KW-0479">Metal-binding</keyword>
<dbReference type="Ensembl" id="ENSAMXT00005046059.1">
    <property type="protein sequence ID" value="ENSAMXP00005042337.1"/>
    <property type="gene ID" value="ENSAMXG00005019690.1"/>
</dbReference>
<keyword evidence="9 20" id="KW-0378">Hydrolase</keyword>
<keyword evidence="15" id="KW-1015">Disulfide bond</keyword>
<comment type="subunit">
    <text evidence="3">Homodimer.</text>
</comment>
<dbReference type="Pfam" id="PF17900">
    <property type="entry name" value="Peptidase_M1_N"/>
    <property type="match status" value="1"/>
</dbReference>